<evidence type="ECO:0000313" key="3">
    <source>
        <dbReference type="Proteomes" id="UP000076962"/>
    </source>
</evidence>
<accession>A0A176S7E7</accession>
<reference evidence="2 3" key="1">
    <citation type="submission" date="2016-05" db="EMBL/GenBank/DDBJ databases">
        <title>Single-cell genome of chain-forming Candidatus Thiomargarita nelsonii and comparison to other large sulfur-oxidizing bacteria.</title>
        <authorList>
            <person name="Winkel M."/>
            <person name="Salman V."/>
            <person name="Woyke T."/>
            <person name="Schulz-Vogt H."/>
            <person name="Richter M."/>
            <person name="Flood B."/>
            <person name="Bailey J."/>
            <person name="Amann R."/>
            <person name="Mussmann M."/>
        </authorList>
    </citation>
    <scope>NUCLEOTIDE SEQUENCE [LARGE SCALE GENOMIC DNA]</scope>
    <source>
        <strain evidence="2 3">THI036</strain>
    </source>
</reference>
<name>A0A176S7E7_9GAMM</name>
<protein>
    <submittedName>
        <fullName evidence="2">General secretion pathway protein F</fullName>
    </submittedName>
</protein>
<dbReference type="Proteomes" id="UP000076962">
    <property type="component" value="Unassembled WGS sequence"/>
</dbReference>
<dbReference type="EMBL" id="LUTY01000171">
    <property type="protein sequence ID" value="OAD23769.1"/>
    <property type="molecule type" value="Genomic_DNA"/>
</dbReference>
<organism evidence="2 3">
    <name type="scientific">Candidatus Thiomargarita nelsonii</name>
    <dbReference type="NCBI Taxonomy" id="1003181"/>
    <lineage>
        <taxon>Bacteria</taxon>
        <taxon>Pseudomonadati</taxon>
        <taxon>Pseudomonadota</taxon>
        <taxon>Gammaproteobacteria</taxon>
        <taxon>Thiotrichales</taxon>
        <taxon>Thiotrichaceae</taxon>
        <taxon>Thiomargarita</taxon>
    </lineage>
</organism>
<dbReference type="AlphaFoldDB" id="A0A176S7E7"/>
<comment type="caution">
    <text evidence="2">The sequence shown here is derived from an EMBL/GenBank/DDBJ whole genome shotgun (WGS) entry which is preliminary data.</text>
</comment>
<keyword evidence="3" id="KW-1185">Reference proteome</keyword>
<gene>
    <name evidence="2" type="ORF">THIOM_000391</name>
</gene>
<sequence>MSAFEYAALEQTGRTRKGVLEGDTPRQVRQQLREQGLTPLSIEEVNR</sequence>
<feature type="region of interest" description="Disordered" evidence="1">
    <location>
        <begin position="1"/>
        <end position="47"/>
    </location>
</feature>
<proteinExistence type="predicted"/>
<evidence type="ECO:0000313" key="2">
    <source>
        <dbReference type="EMBL" id="OAD23769.1"/>
    </source>
</evidence>
<feature type="non-terminal residue" evidence="2">
    <location>
        <position position="47"/>
    </location>
</feature>
<evidence type="ECO:0000256" key="1">
    <source>
        <dbReference type="SAM" id="MobiDB-lite"/>
    </source>
</evidence>